<evidence type="ECO:0000313" key="2">
    <source>
        <dbReference type="EMBL" id="GAP91429.1"/>
    </source>
</evidence>
<feature type="compositionally biased region" description="Polar residues" evidence="1">
    <location>
        <begin position="155"/>
        <end position="173"/>
    </location>
</feature>
<sequence length="803" mass="87619">MAPSKAQSKPPRSASGRVKGSSVPASVPTTVVPTTRQHVVPAIPLAYINKPLNRNRNTATKPLPNHASTPSTSSNGLPASSLEAALISRDPLHPTNDTGNEAKNQNAENPATTASPLRGPEQQHQPFPSQMNSAGHIDAASTPAASSVAEETRDANGSPSYVSQAQSMTSATNPEFVPSFPAPSHPLQHQHHMISQHQHVFYAPHPHQMHSNQHGRRISSGGGIMFGGFDSHTPSPVPLPGGFMPPPHPINGENCGHPRPNGHHQAHSNGTGFPAPINTHFRGDIMPISAVDAYGTALAPTPPVHVEAYTPGAGRYGPPTPHSFHGSHTSGELNGMDNAPLPFPPSGSYGPHARREHHPNHHYPAGPFPPFIPLQHISRQFDMGDDDVMDGIRYIRSLFDNTELADCVLELISVKGFYAPVRIEGHKLILARSPALKQRILMARAKDRDFRLVAIESDDPYLRSDAWWMAVQRLYQHPLFQLPPMLNNAGNGVDFAGNKADRFSFCLGYAAAGHVLAMRDVLVRGLEMAASAISWDTIEVGLGFVLENTIARHLDESEEAPSSTILEFGYGHETKILLSAILAFLITEFPSNFELDTSVLDAPKIARIPRAAIIASPTHGHITSKVVPAIARGTTTRQPQKQARLSSIKFGDLPVAYPDAGTPSHREPAKCSPILSRILLNLPFDELRQVLTSGSNEVPGWNTAPDRYHAVFDIVAEREARRLHAVQAVRSEAVPNAHDIQYRLSAHHRYTTAEQWDVLNWKEEVIRDETPRIVRRWVPQFDIVQQPAQQRSPSPYDAPDSMV</sequence>
<keyword evidence="3" id="KW-1185">Reference proteome</keyword>
<dbReference type="Proteomes" id="UP000054516">
    <property type="component" value="Unassembled WGS sequence"/>
</dbReference>
<dbReference type="EMBL" id="DF977507">
    <property type="protein sequence ID" value="GAP91429.1"/>
    <property type="molecule type" value="Genomic_DNA"/>
</dbReference>
<accession>A0A1W2TSC0</accession>
<evidence type="ECO:0000256" key="1">
    <source>
        <dbReference type="SAM" id="MobiDB-lite"/>
    </source>
</evidence>
<dbReference type="OMA" id="SDSFYMA"/>
<keyword evidence="2" id="KW-0413">Isomerase</keyword>
<feature type="compositionally biased region" description="Low complexity" evidence="1">
    <location>
        <begin position="21"/>
        <end position="32"/>
    </location>
</feature>
<evidence type="ECO:0000313" key="3">
    <source>
        <dbReference type="Proteomes" id="UP000054516"/>
    </source>
</evidence>
<gene>
    <name evidence="2" type="ORF">SAMD00023353_6200080</name>
</gene>
<feature type="region of interest" description="Disordered" evidence="1">
    <location>
        <begin position="53"/>
        <end position="78"/>
    </location>
</feature>
<feature type="compositionally biased region" description="Polar residues" evidence="1">
    <location>
        <begin position="122"/>
        <end position="133"/>
    </location>
</feature>
<reference evidence="2" key="1">
    <citation type="submission" date="2016-03" db="EMBL/GenBank/DDBJ databases">
        <title>Draft genome sequence of Rosellinia necatrix.</title>
        <authorList>
            <person name="Kanematsu S."/>
        </authorList>
    </citation>
    <scope>NUCLEOTIDE SEQUENCE [LARGE SCALE GENOMIC DNA]</scope>
    <source>
        <strain evidence="2">W97</strain>
    </source>
</reference>
<protein>
    <submittedName>
        <fullName evidence="2">Putative topoisomerase II-associated-like protein</fullName>
    </submittedName>
</protein>
<name>A0A1W2TSC0_ROSNE</name>
<organism evidence="2">
    <name type="scientific">Rosellinia necatrix</name>
    <name type="common">White root-rot fungus</name>
    <dbReference type="NCBI Taxonomy" id="77044"/>
    <lineage>
        <taxon>Eukaryota</taxon>
        <taxon>Fungi</taxon>
        <taxon>Dikarya</taxon>
        <taxon>Ascomycota</taxon>
        <taxon>Pezizomycotina</taxon>
        <taxon>Sordariomycetes</taxon>
        <taxon>Xylariomycetidae</taxon>
        <taxon>Xylariales</taxon>
        <taxon>Xylariaceae</taxon>
        <taxon>Rosellinia</taxon>
    </lineage>
</organism>
<dbReference type="OrthoDB" id="5329403at2759"/>
<feature type="region of interest" description="Disordered" evidence="1">
    <location>
        <begin position="90"/>
        <end position="193"/>
    </location>
</feature>
<dbReference type="GO" id="GO:0016853">
    <property type="term" value="F:isomerase activity"/>
    <property type="evidence" value="ECO:0007669"/>
    <property type="project" value="UniProtKB-KW"/>
</dbReference>
<dbReference type="STRING" id="77044.A0A1W2TSC0"/>
<dbReference type="AlphaFoldDB" id="A0A1W2TSC0"/>
<feature type="region of interest" description="Disordered" evidence="1">
    <location>
        <begin position="1"/>
        <end position="32"/>
    </location>
</feature>
<feature type="compositionally biased region" description="Polar residues" evidence="1">
    <location>
        <begin position="95"/>
        <end position="115"/>
    </location>
</feature>
<proteinExistence type="predicted"/>